<proteinExistence type="predicted"/>
<evidence type="ECO:0000313" key="2">
    <source>
        <dbReference type="WBParaSite" id="JU765_v2.g1259.t1"/>
    </source>
</evidence>
<evidence type="ECO:0000313" key="1">
    <source>
        <dbReference type="Proteomes" id="UP000887576"/>
    </source>
</evidence>
<organism evidence="1 2">
    <name type="scientific">Panagrolaimus sp. JU765</name>
    <dbReference type="NCBI Taxonomy" id="591449"/>
    <lineage>
        <taxon>Eukaryota</taxon>
        <taxon>Metazoa</taxon>
        <taxon>Ecdysozoa</taxon>
        <taxon>Nematoda</taxon>
        <taxon>Chromadorea</taxon>
        <taxon>Rhabditida</taxon>
        <taxon>Tylenchina</taxon>
        <taxon>Panagrolaimomorpha</taxon>
        <taxon>Panagrolaimoidea</taxon>
        <taxon>Panagrolaimidae</taxon>
        <taxon>Panagrolaimus</taxon>
    </lineage>
</organism>
<accession>A0AC34Q3V2</accession>
<protein>
    <submittedName>
        <fullName evidence="2">Uncharacterized protein</fullName>
    </submittedName>
</protein>
<dbReference type="Proteomes" id="UP000887576">
    <property type="component" value="Unplaced"/>
</dbReference>
<dbReference type="WBParaSite" id="JU765_v2.g1259.t1">
    <property type="protein sequence ID" value="JU765_v2.g1259.t1"/>
    <property type="gene ID" value="JU765_v2.g1259"/>
</dbReference>
<sequence>MNDYVGIQNIKNARSAGWKYVDGYIFPCLKKTCAPARAQVQTTVDKLREKGAVIGILWLDIERFAWPADKNYNRQFITDMINQLKIMGVPCGIYTNYNNWAAIVGADWTGGADKPLWWATFNGCQDHTGFKPFGGWSKPATHQ</sequence>
<name>A0AC34Q3V2_9BILA</name>
<reference evidence="2" key="1">
    <citation type="submission" date="2022-11" db="UniProtKB">
        <authorList>
            <consortium name="WormBaseParasite"/>
        </authorList>
    </citation>
    <scope>IDENTIFICATION</scope>
</reference>